<dbReference type="PANTHER" id="PTHR48258">
    <property type="entry name" value="DUF4218 DOMAIN-CONTAINING PROTEIN-RELATED"/>
    <property type="match status" value="1"/>
</dbReference>
<dbReference type="Proteomes" id="UP000321947">
    <property type="component" value="Unassembled WGS sequence"/>
</dbReference>
<dbReference type="EMBL" id="SSTD01016830">
    <property type="protein sequence ID" value="TYK00367.1"/>
    <property type="molecule type" value="Genomic_DNA"/>
</dbReference>
<proteinExistence type="predicted"/>
<protein>
    <submittedName>
        <fullName evidence="1">Transposon protein, putative, CACTA, En/Spm sub-class</fullName>
    </submittedName>
</protein>
<evidence type="ECO:0000313" key="2">
    <source>
        <dbReference type="Proteomes" id="UP000321947"/>
    </source>
</evidence>
<organism evidence="1 2">
    <name type="scientific">Cucumis melo var. makuwa</name>
    <name type="common">Oriental melon</name>
    <dbReference type="NCBI Taxonomy" id="1194695"/>
    <lineage>
        <taxon>Eukaryota</taxon>
        <taxon>Viridiplantae</taxon>
        <taxon>Streptophyta</taxon>
        <taxon>Embryophyta</taxon>
        <taxon>Tracheophyta</taxon>
        <taxon>Spermatophyta</taxon>
        <taxon>Magnoliopsida</taxon>
        <taxon>eudicotyledons</taxon>
        <taxon>Gunneridae</taxon>
        <taxon>Pentapetalae</taxon>
        <taxon>rosids</taxon>
        <taxon>fabids</taxon>
        <taxon>Cucurbitales</taxon>
        <taxon>Cucurbitaceae</taxon>
        <taxon>Benincaseae</taxon>
        <taxon>Cucumis</taxon>
    </lineage>
</organism>
<reference evidence="1 2" key="1">
    <citation type="submission" date="2019-08" db="EMBL/GenBank/DDBJ databases">
        <title>Draft genome sequences of two oriental melons (Cucumis melo L. var makuwa).</title>
        <authorList>
            <person name="Kwon S.-Y."/>
        </authorList>
    </citation>
    <scope>NUCLEOTIDE SEQUENCE [LARGE SCALE GENOMIC DNA]</scope>
    <source>
        <strain evidence="2">cv. Chang Bougi</strain>
        <tissue evidence="1">Leaf</tissue>
    </source>
</reference>
<name>A0A5D3BMF5_CUCMM</name>
<accession>A0A5D3BMF5</accession>
<dbReference type="AlphaFoldDB" id="A0A5D3BMF5"/>
<dbReference type="PANTHER" id="PTHR48258:SF14">
    <property type="entry name" value="OS02G0583300 PROTEIN"/>
    <property type="match status" value="1"/>
</dbReference>
<comment type="caution">
    <text evidence="1">The sequence shown here is derived from an EMBL/GenBank/DDBJ whole genome shotgun (WGS) entry which is preliminary data.</text>
</comment>
<sequence>MSHDFFLLTMGPSLNVWCYNGCIVGGMRIYTTQCDSQRTTQNSGVMVIDERSASGSGGNNFYGVLDEMLDVQYLMEEVFDYLSVGKVDNVENGQLNILEVIVSHQVDEHIEDDTLCKPDNDPTVVERPIVRHVVDDFIDDGTMSSFRAVSRR</sequence>
<gene>
    <name evidence="1" type="ORF">E5676_scaffold1112G00330</name>
</gene>
<evidence type="ECO:0000313" key="1">
    <source>
        <dbReference type="EMBL" id="TYK00367.1"/>
    </source>
</evidence>